<sequence>MLPPLFGPHGGHKHRATSPHPHRTPPRSLPSAPLHAARRSPSAACACATQDSLLVATCCTLPAQNTPAAARCTQPVHVRVASQLHPLHAACCSPFAVKLRTSCPTRGCRHGYPHSGIRGFAIRGYKYSFPTDGAALVCGTTARLPIAAAHRPTRSPMTRRCCPLHAACARAGRQPPAPAARCLLSAVCGTSDTPPAARCLQPVDPLPIAALPRPLAQDMTPAARRMQPVACALLLPPVPVASHLFPLHAAPDHARVSASHTLHARARARCISPHPAVLQGHTDDTGLVASGRVETMLYAL</sequence>
<evidence type="ECO:0000313" key="3">
    <source>
        <dbReference type="Proteomes" id="UP001219525"/>
    </source>
</evidence>
<proteinExistence type="predicted"/>
<dbReference type="AlphaFoldDB" id="A0AAD6Y2X7"/>
<reference evidence="2" key="1">
    <citation type="submission" date="2023-03" db="EMBL/GenBank/DDBJ databases">
        <title>Massive genome expansion in bonnet fungi (Mycena s.s.) driven by repeated elements and novel gene families across ecological guilds.</title>
        <authorList>
            <consortium name="Lawrence Berkeley National Laboratory"/>
            <person name="Harder C.B."/>
            <person name="Miyauchi S."/>
            <person name="Viragh M."/>
            <person name="Kuo A."/>
            <person name="Thoen E."/>
            <person name="Andreopoulos B."/>
            <person name="Lu D."/>
            <person name="Skrede I."/>
            <person name="Drula E."/>
            <person name="Henrissat B."/>
            <person name="Morin E."/>
            <person name="Kohler A."/>
            <person name="Barry K."/>
            <person name="LaButti K."/>
            <person name="Morin E."/>
            <person name="Salamov A."/>
            <person name="Lipzen A."/>
            <person name="Mereny Z."/>
            <person name="Hegedus B."/>
            <person name="Baldrian P."/>
            <person name="Stursova M."/>
            <person name="Weitz H."/>
            <person name="Taylor A."/>
            <person name="Grigoriev I.V."/>
            <person name="Nagy L.G."/>
            <person name="Martin F."/>
            <person name="Kauserud H."/>
        </authorList>
    </citation>
    <scope>NUCLEOTIDE SEQUENCE</scope>
    <source>
        <strain evidence="2">9144</strain>
    </source>
</reference>
<dbReference type="Proteomes" id="UP001219525">
    <property type="component" value="Unassembled WGS sequence"/>
</dbReference>
<gene>
    <name evidence="2" type="ORF">GGX14DRAFT_701508</name>
</gene>
<comment type="caution">
    <text evidence="2">The sequence shown here is derived from an EMBL/GenBank/DDBJ whole genome shotgun (WGS) entry which is preliminary data.</text>
</comment>
<dbReference type="EMBL" id="JARJCW010000127">
    <property type="protein sequence ID" value="KAJ7191887.1"/>
    <property type="molecule type" value="Genomic_DNA"/>
</dbReference>
<evidence type="ECO:0000313" key="2">
    <source>
        <dbReference type="EMBL" id="KAJ7191887.1"/>
    </source>
</evidence>
<keyword evidence="3" id="KW-1185">Reference proteome</keyword>
<evidence type="ECO:0000256" key="1">
    <source>
        <dbReference type="SAM" id="MobiDB-lite"/>
    </source>
</evidence>
<organism evidence="2 3">
    <name type="scientific">Mycena pura</name>
    <dbReference type="NCBI Taxonomy" id="153505"/>
    <lineage>
        <taxon>Eukaryota</taxon>
        <taxon>Fungi</taxon>
        <taxon>Dikarya</taxon>
        <taxon>Basidiomycota</taxon>
        <taxon>Agaricomycotina</taxon>
        <taxon>Agaricomycetes</taxon>
        <taxon>Agaricomycetidae</taxon>
        <taxon>Agaricales</taxon>
        <taxon>Marasmiineae</taxon>
        <taxon>Mycenaceae</taxon>
        <taxon>Mycena</taxon>
    </lineage>
</organism>
<protein>
    <submittedName>
        <fullName evidence="2">Uncharacterized protein</fullName>
    </submittedName>
</protein>
<feature type="compositionally biased region" description="Basic residues" evidence="1">
    <location>
        <begin position="10"/>
        <end position="25"/>
    </location>
</feature>
<feature type="region of interest" description="Disordered" evidence="1">
    <location>
        <begin position="1"/>
        <end position="34"/>
    </location>
</feature>
<accession>A0AAD6Y2X7</accession>
<name>A0AAD6Y2X7_9AGAR</name>